<evidence type="ECO:0000259" key="2">
    <source>
        <dbReference type="Pfam" id="PF10756"/>
    </source>
</evidence>
<keyword evidence="1" id="KW-0812">Transmembrane</keyword>
<keyword evidence="1" id="KW-1133">Transmembrane helix</keyword>
<protein>
    <recommendedName>
        <fullName evidence="2">Low molecular weight protein antigen 6 PH domain-containing protein</fullName>
    </recommendedName>
</protein>
<keyword evidence="4" id="KW-1185">Reference proteome</keyword>
<dbReference type="RefSeq" id="WP_179428453.1">
    <property type="nucleotide sequence ID" value="NZ_JACBZP010000001.1"/>
</dbReference>
<feature type="transmembrane region" description="Helical" evidence="1">
    <location>
        <begin position="197"/>
        <end position="215"/>
    </location>
</feature>
<dbReference type="Pfam" id="PF10756">
    <property type="entry name" value="bPH_6"/>
    <property type="match status" value="1"/>
</dbReference>
<dbReference type="EMBL" id="JACBZP010000001">
    <property type="protein sequence ID" value="NYI68060.1"/>
    <property type="molecule type" value="Genomic_DNA"/>
</dbReference>
<keyword evidence="1" id="KW-0472">Membrane</keyword>
<reference evidence="3 4" key="1">
    <citation type="submission" date="2020-07" db="EMBL/GenBank/DDBJ databases">
        <title>Sequencing the genomes of 1000 actinobacteria strains.</title>
        <authorList>
            <person name="Klenk H.-P."/>
        </authorList>
    </citation>
    <scope>NUCLEOTIDE SEQUENCE [LARGE SCALE GENOMIC DNA]</scope>
    <source>
        <strain evidence="3 4">DSM 26341</strain>
    </source>
</reference>
<evidence type="ECO:0000313" key="3">
    <source>
        <dbReference type="EMBL" id="NYI68060.1"/>
    </source>
</evidence>
<comment type="caution">
    <text evidence="3">The sequence shown here is derived from an EMBL/GenBank/DDBJ whole genome shotgun (WGS) entry which is preliminary data.</text>
</comment>
<gene>
    <name evidence="3" type="ORF">BJY26_002366</name>
</gene>
<accession>A0A7Z0IHZ5</accession>
<evidence type="ECO:0000256" key="1">
    <source>
        <dbReference type="SAM" id="Phobius"/>
    </source>
</evidence>
<name>A0A7Z0IHZ5_9MICO</name>
<evidence type="ECO:0000313" key="4">
    <source>
        <dbReference type="Proteomes" id="UP000539111"/>
    </source>
</evidence>
<feature type="transmembrane region" description="Helical" evidence="1">
    <location>
        <begin position="35"/>
        <end position="53"/>
    </location>
</feature>
<sequence>MTFRRISGHATIVVAGIIAALALLTIVQVSGWYGLVHLGALPLLFAALVWAVIERPFVRVTDSGVDIGNILRRIHVPWKTLTELGFRRGLTAITASGTYTAVAVPAPKKQPVGNTLSSSGSPYGDTFTPGSTEASLSAQIPAESLIADSDPVNRLPGHTLSGAAASAANRWSKFKTQRGDAASTGDAKPITAWNKDVLTVCGVLIVLAVIGLATLG</sequence>
<dbReference type="InterPro" id="IPR019692">
    <property type="entry name" value="CFP-6_PH"/>
</dbReference>
<feature type="domain" description="Low molecular weight protein antigen 6 PH" evidence="2">
    <location>
        <begin position="55"/>
        <end position="106"/>
    </location>
</feature>
<dbReference type="AlphaFoldDB" id="A0A7Z0IHZ5"/>
<feature type="transmembrane region" description="Helical" evidence="1">
    <location>
        <begin position="12"/>
        <end position="29"/>
    </location>
</feature>
<organism evidence="3 4">
    <name type="scientific">Spelaeicoccus albus</name>
    <dbReference type="NCBI Taxonomy" id="1280376"/>
    <lineage>
        <taxon>Bacteria</taxon>
        <taxon>Bacillati</taxon>
        <taxon>Actinomycetota</taxon>
        <taxon>Actinomycetes</taxon>
        <taxon>Micrococcales</taxon>
        <taxon>Brevibacteriaceae</taxon>
        <taxon>Spelaeicoccus</taxon>
    </lineage>
</organism>
<dbReference type="Proteomes" id="UP000539111">
    <property type="component" value="Unassembled WGS sequence"/>
</dbReference>
<proteinExistence type="predicted"/>